<sequence length="164" mass="17668">MSANQTLPKSSCITRLATTGSHMLKINGYSAGKPVITNGCYVDSCKFELVTLGASATTLKAGGPKTPTTSVFSSSWFAVPAKSPSMPGFGSSCSAPLPQHAGEEAAGDEGDALLRQLSLLQIRVRVHFLWLPRFIKREALEKSEYLLDDCFTIRCDMAVLETHQ</sequence>
<protein>
    <submittedName>
        <fullName evidence="1">Uncharacterized protein</fullName>
    </submittedName>
</protein>
<keyword evidence="2" id="KW-1185">Reference proteome</keyword>
<dbReference type="Proteomes" id="UP001341281">
    <property type="component" value="Chromosome 03"/>
</dbReference>
<dbReference type="EMBL" id="CP144747">
    <property type="protein sequence ID" value="WVZ65097.1"/>
    <property type="molecule type" value="Genomic_DNA"/>
</dbReference>
<evidence type="ECO:0000313" key="1">
    <source>
        <dbReference type="EMBL" id="WVZ65097.1"/>
    </source>
</evidence>
<evidence type="ECO:0000313" key="2">
    <source>
        <dbReference type="Proteomes" id="UP001341281"/>
    </source>
</evidence>
<dbReference type="Gene3D" id="2.60.210.10">
    <property type="entry name" value="Apoptosis, Tumor Necrosis Factor Receptor Associated Protein 2, Chain A"/>
    <property type="match status" value="1"/>
</dbReference>
<proteinExistence type="predicted"/>
<name>A0AAQ3WKJ6_PASNO</name>
<gene>
    <name evidence="1" type="ORF">U9M48_014518</name>
</gene>
<organism evidence="1 2">
    <name type="scientific">Paspalum notatum var. saurae</name>
    <dbReference type="NCBI Taxonomy" id="547442"/>
    <lineage>
        <taxon>Eukaryota</taxon>
        <taxon>Viridiplantae</taxon>
        <taxon>Streptophyta</taxon>
        <taxon>Embryophyta</taxon>
        <taxon>Tracheophyta</taxon>
        <taxon>Spermatophyta</taxon>
        <taxon>Magnoliopsida</taxon>
        <taxon>Liliopsida</taxon>
        <taxon>Poales</taxon>
        <taxon>Poaceae</taxon>
        <taxon>PACMAD clade</taxon>
        <taxon>Panicoideae</taxon>
        <taxon>Andropogonodae</taxon>
        <taxon>Paspaleae</taxon>
        <taxon>Paspalinae</taxon>
        <taxon>Paspalum</taxon>
    </lineage>
</organism>
<accession>A0AAQ3WKJ6</accession>
<dbReference type="CDD" id="cd00121">
    <property type="entry name" value="MATH"/>
    <property type="match status" value="1"/>
</dbReference>
<dbReference type="SUPFAM" id="SSF49599">
    <property type="entry name" value="TRAF domain-like"/>
    <property type="match status" value="1"/>
</dbReference>
<reference evidence="1 2" key="1">
    <citation type="submission" date="2024-02" db="EMBL/GenBank/DDBJ databases">
        <title>High-quality chromosome-scale genome assembly of Pensacola bahiagrass (Paspalum notatum Flugge var. saurae).</title>
        <authorList>
            <person name="Vega J.M."/>
            <person name="Podio M."/>
            <person name="Orjuela J."/>
            <person name="Siena L.A."/>
            <person name="Pessino S.C."/>
            <person name="Combes M.C."/>
            <person name="Mariac C."/>
            <person name="Albertini E."/>
            <person name="Pupilli F."/>
            <person name="Ortiz J.P.A."/>
            <person name="Leblanc O."/>
        </authorList>
    </citation>
    <scope>NUCLEOTIDE SEQUENCE [LARGE SCALE GENOMIC DNA]</scope>
    <source>
        <strain evidence="1">R1</strain>
        <tissue evidence="1">Leaf</tissue>
    </source>
</reference>
<dbReference type="InterPro" id="IPR002083">
    <property type="entry name" value="MATH/TRAF_dom"/>
</dbReference>
<dbReference type="InterPro" id="IPR008974">
    <property type="entry name" value="TRAF-like"/>
</dbReference>
<dbReference type="AlphaFoldDB" id="A0AAQ3WKJ6"/>